<dbReference type="EMBL" id="CP002046">
    <property type="protein sequence ID" value="EAP87512.1"/>
    <property type="molecule type" value="Genomic_DNA"/>
</dbReference>
<name>A3U5J5_CROAH</name>
<dbReference type="Proteomes" id="UP000002297">
    <property type="component" value="Chromosome"/>
</dbReference>
<dbReference type="RefSeq" id="WP_013186190.1">
    <property type="nucleotide sequence ID" value="NC_014230.1"/>
</dbReference>
<accession>A3U5J5</accession>
<organism evidence="1 2">
    <name type="scientific">Croceibacter atlanticus (strain ATCC BAA-628 / JCM 21780 / CIP 108009 / IAM 15332 / KCTC 12090 / HTCC2559)</name>
    <dbReference type="NCBI Taxonomy" id="216432"/>
    <lineage>
        <taxon>Bacteria</taxon>
        <taxon>Pseudomonadati</taxon>
        <taxon>Bacteroidota</taxon>
        <taxon>Flavobacteriia</taxon>
        <taxon>Flavobacteriales</taxon>
        <taxon>Flavobacteriaceae</taxon>
        <taxon>Croceibacter</taxon>
    </lineage>
</organism>
<evidence type="ECO:0000313" key="1">
    <source>
        <dbReference type="EMBL" id="EAP87512.1"/>
    </source>
</evidence>
<proteinExistence type="predicted"/>
<protein>
    <submittedName>
        <fullName evidence="1">Uncharacterized protein</fullName>
    </submittedName>
</protein>
<dbReference type="GeneID" id="89452219"/>
<reference evidence="1 2" key="1">
    <citation type="journal article" date="2010" name="J. Bacteriol.">
        <title>The complete genome sequence of Croceibacter atlanticus HTCC2559T.</title>
        <authorList>
            <person name="Oh H.M."/>
            <person name="Kang I."/>
            <person name="Ferriera S."/>
            <person name="Giovannoni S.J."/>
            <person name="Cho J.C."/>
        </authorList>
    </citation>
    <scope>NUCLEOTIDE SEQUENCE [LARGE SCALE GENOMIC DNA]</scope>
    <source>
        <strain evidence="2">ATCC BAA-628 / HTCC2559 / KCTC 12090</strain>
    </source>
</reference>
<dbReference type="STRING" id="216432.CA2559_02115"/>
<dbReference type="KEGG" id="cat:CA2559_02115"/>
<keyword evidence="2" id="KW-1185">Reference proteome</keyword>
<evidence type="ECO:0000313" key="2">
    <source>
        <dbReference type="Proteomes" id="UP000002297"/>
    </source>
</evidence>
<dbReference type="AlphaFoldDB" id="A3U5J5"/>
<dbReference type="HOGENOM" id="CLU_2394777_0_0_10"/>
<gene>
    <name evidence="1" type="ordered locus">CA2559_02115</name>
</gene>
<sequence length="93" mass="11015">MIKFKAFIFLIGFLAFTIVPTLSLIFDQEVMSVVVIEEENCKNKLDFKDYSHSENDVVFKYYDFLDTDKQYFKYNCTFVSVYIDTAYPPPKFS</sequence>